<dbReference type="EMBL" id="AP022567">
    <property type="protein sequence ID" value="BBX38165.1"/>
    <property type="molecule type" value="Genomic_DNA"/>
</dbReference>
<proteinExistence type="predicted"/>
<evidence type="ECO:0000256" key="1">
    <source>
        <dbReference type="SAM" id="MobiDB-lite"/>
    </source>
</evidence>
<name>A0ABM7I5G2_MYCME</name>
<accession>A0ABM7I5G2</accession>
<feature type="region of interest" description="Disordered" evidence="1">
    <location>
        <begin position="192"/>
        <end position="224"/>
    </location>
</feature>
<protein>
    <submittedName>
        <fullName evidence="2">Uncharacterized protein</fullName>
    </submittedName>
</protein>
<gene>
    <name evidence="2" type="ORF">MMAGJ_74470</name>
</gene>
<reference evidence="2 3" key="1">
    <citation type="journal article" date="2019" name="Emerg. Microbes Infect.">
        <title>Comprehensive subspecies identification of 175 nontuberculous mycobacteria species based on 7547 genomic profiles.</title>
        <authorList>
            <person name="Matsumoto Y."/>
            <person name="Kinjo T."/>
            <person name="Motooka D."/>
            <person name="Nabeya D."/>
            <person name="Jung N."/>
            <person name="Uechi K."/>
            <person name="Horii T."/>
            <person name="Iida T."/>
            <person name="Fujita J."/>
            <person name="Nakamura S."/>
        </authorList>
    </citation>
    <scope>NUCLEOTIDE SEQUENCE [LARGE SCALE GENOMIC DNA]</scope>
    <source>
        <strain evidence="2 3">JCM 12375</strain>
    </source>
</reference>
<evidence type="ECO:0000313" key="3">
    <source>
        <dbReference type="Proteomes" id="UP000465622"/>
    </source>
</evidence>
<evidence type="ECO:0000313" key="2">
    <source>
        <dbReference type="EMBL" id="BBX38165.1"/>
    </source>
</evidence>
<sequence length="224" mass="23515">MTPSSGTPVARVQAMVNRSWIVGPTRRSGASPHNARADIGRMMRSTTRYHTALVLIPPRTTVAKMYSAAEIVSVTPSNANTTAPMPHMIADIRAASAGAASTICRSVSVGGRPAPSHRVPTLNRRLRFRSSTGTATVRNTASVAPPRSSRRSVASGLSRIGAAKAKNSETIPPPAILIAAAPQTQRVNVTWRNASRPGRPAIPGGDSAHSASMFGSVPRDGTRR</sequence>
<keyword evidence="3" id="KW-1185">Reference proteome</keyword>
<organism evidence="2 3">
    <name type="scientific">Mycolicibacterium mageritense</name>
    <name type="common">Mycobacterium mageritense</name>
    <dbReference type="NCBI Taxonomy" id="53462"/>
    <lineage>
        <taxon>Bacteria</taxon>
        <taxon>Bacillati</taxon>
        <taxon>Actinomycetota</taxon>
        <taxon>Actinomycetes</taxon>
        <taxon>Mycobacteriales</taxon>
        <taxon>Mycobacteriaceae</taxon>
        <taxon>Mycolicibacterium</taxon>
    </lineage>
</organism>
<dbReference type="Proteomes" id="UP000465622">
    <property type="component" value="Chromosome"/>
</dbReference>